<keyword evidence="1" id="KW-0472">Membrane</keyword>
<dbReference type="HOGENOM" id="CLU_1768095_0_0_1"/>
<dbReference type="EMBL" id="KE504157">
    <property type="protein sequence ID" value="EPS99429.1"/>
    <property type="molecule type" value="Genomic_DNA"/>
</dbReference>
<keyword evidence="1" id="KW-0812">Transmembrane</keyword>
<dbReference type="InParanoid" id="S8FM96"/>
<organism evidence="2 3">
    <name type="scientific">Fomitopsis schrenkii</name>
    <name type="common">Brown rot fungus</name>
    <dbReference type="NCBI Taxonomy" id="2126942"/>
    <lineage>
        <taxon>Eukaryota</taxon>
        <taxon>Fungi</taxon>
        <taxon>Dikarya</taxon>
        <taxon>Basidiomycota</taxon>
        <taxon>Agaricomycotina</taxon>
        <taxon>Agaricomycetes</taxon>
        <taxon>Polyporales</taxon>
        <taxon>Fomitopsis</taxon>
    </lineage>
</organism>
<evidence type="ECO:0000313" key="3">
    <source>
        <dbReference type="Proteomes" id="UP000015241"/>
    </source>
</evidence>
<feature type="transmembrane region" description="Helical" evidence="1">
    <location>
        <begin position="107"/>
        <end position="126"/>
    </location>
</feature>
<name>S8FM96_FOMSC</name>
<evidence type="ECO:0000256" key="1">
    <source>
        <dbReference type="SAM" id="Phobius"/>
    </source>
</evidence>
<keyword evidence="3" id="KW-1185">Reference proteome</keyword>
<gene>
    <name evidence="2" type="ORF">FOMPIDRAFT_1050704</name>
</gene>
<evidence type="ECO:0000313" key="2">
    <source>
        <dbReference type="EMBL" id="EPS99429.1"/>
    </source>
</evidence>
<proteinExistence type="predicted"/>
<dbReference type="AlphaFoldDB" id="S8FM96"/>
<keyword evidence="1" id="KW-1133">Transmembrane helix</keyword>
<reference evidence="2 3" key="1">
    <citation type="journal article" date="2012" name="Science">
        <title>The Paleozoic origin of enzymatic lignin decomposition reconstructed from 31 fungal genomes.</title>
        <authorList>
            <person name="Floudas D."/>
            <person name="Binder M."/>
            <person name="Riley R."/>
            <person name="Barry K."/>
            <person name="Blanchette R.A."/>
            <person name="Henrissat B."/>
            <person name="Martinez A.T."/>
            <person name="Otillar R."/>
            <person name="Spatafora J.W."/>
            <person name="Yadav J.S."/>
            <person name="Aerts A."/>
            <person name="Benoit I."/>
            <person name="Boyd A."/>
            <person name="Carlson A."/>
            <person name="Copeland A."/>
            <person name="Coutinho P.M."/>
            <person name="de Vries R.P."/>
            <person name="Ferreira P."/>
            <person name="Findley K."/>
            <person name="Foster B."/>
            <person name="Gaskell J."/>
            <person name="Glotzer D."/>
            <person name="Gorecki P."/>
            <person name="Heitman J."/>
            <person name="Hesse C."/>
            <person name="Hori C."/>
            <person name="Igarashi K."/>
            <person name="Jurgens J.A."/>
            <person name="Kallen N."/>
            <person name="Kersten P."/>
            <person name="Kohler A."/>
            <person name="Kuees U."/>
            <person name="Kumar T.K.A."/>
            <person name="Kuo A."/>
            <person name="LaButti K."/>
            <person name="Larrondo L.F."/>
            <person name="Lindquist E."/>
            <person name="Ling A."/>
            <person name="Lombard V."/>
            <person name="Lucas S."/>
            <person name="Lundell T."/>
            <person name="Martin R."/>
            <person name="McLaughlin D.J."/>
            <person name="Morgenstern I."/>
            <person name="Morin E."/>
            <person name="Murat C."/>
            <person name="Nagy L.G."/>
            <person name="Nolan M."/>
            <person name="Ohm R.A."/>
            <person name="Patyshakuliyeva A."/>
            <person name="Rokas A."/>
            <person name="Ruiz-Duenas F.J."/>
            <person name="Sabat G."/>
            <person name="Salamov A."/>
            <person name="Samejima M."/>
            <person name="Schmutz J."/>
            <person name="Slot J.C."/>
            <person name="St John F."/>
            <person name="Stenlid J."/>
            <person name="Sun H."/>
            <person name="Sun S."/>
            <person name="Syed K."/>
            <person name="Tsang A."/>
            <person name="Wiebenga A."/>
            <person name="Young D."/>
            <person name="Pisabarro A."/>
            <person name="Eastwood D.C."/>
            <person name="Martin F."/>
            <person name="Cullen D."/>
            <person name="Grigoriev I.V."/>
            <person name="Hibbett D.S."/>
        </authorList>
    </citation>
    <scope>NUCLEOTIDE SEQUENCE</scope>
    <source>
        <strain evidence="3">FP-58527</strain>
    </source>
</reference>
<accession>S8FM96</accession>
<dbReference type="Proteomes" id="UP000015241">
    <property type="component" value="Unassembled WGS sequence"/>
</dbReference>
<protein>
    <recommendedName>
        <fullName evidence="4">F-box domain-containing protein</fullName>
    </recommendedName>
</protein>
<dbReference type="STRING" id="743788.S8FM96"/>
<evidence type="ECO:0008006" key="4">
    <source>
        <dbReference type="Google" id="ProtNLM"/>
    </source>
</evidence>
<dbReference type="OrthoDB" id="2736594at2759"/>
<sequence length="147" mass="16547">MEHADRILLKPIGASCQTISGTHHPELLACSLVCTAWRPRSRFHLLSRALLQSCADVYRVSRNLKSLNGLRNQIHTLIIRGDRTEATRKPIPYLGTLATRDIPDDTFLHLIMFITVIKLTLAWVTFPNVLTFGRLVFALPSLETLAC</sequence>